<name>C4YNP0_CANAW</name>
<keyword evidence="2" id="KW-1185">Reference proteome</keyword>
<sequence length="576" mass="66228">MNEETLPVNESSLPRISSLTELPDEILNKIIDYLCTDQVTPRSNNSKSLIGFPKYTYILNHIRIGSLYHDILALSSTCTYFRKRLAPILFQSLSLVRTNQVDAVLESPKSQQLFSDTKTIQQHFMKELIVNNIEQCERAATTWTSFQTNTFDDKMFKSRYGKYLMMTRFVNYLECDNSFLNGEGIRLFSNLTALKVLDIGEGAVFMSNFELANLRYLAINAQTLIYSPQFLRIVPKLNRLDLFLDYGNLPSLVGIRPLIQQFRTFSQLTELVLLLNNPFTIAYLDTIKLLETISKNASNFAKLTIRYIRRNNESTVDQSGWELYQGRIGGKLLKIFKNLTDLIIDISILDLIKFDPETYSSPVLYTDHLMEKRITLVDEVVVGPNIDSTTREIAGVIIRHCQFTHLFFQYGESIEESHLHVLKLLTDFVGWLSNGHLDQSRNYLGIRQISLEKCWSMTDDSLLRDMIGSSIKSKSESDLSALQKVYPWTTTINNSPRYKDIDSYNINYVEEAGLSITDSRGYFIGVSDQDADRPQFTTVDKKSGIQTINMEFWSGESSLLDFEQYSIRQRRSLLWG</sequence>
<evidence type="ECO:0000313" key="2">
    <source>
        <dbReference type="Proteomes" id="UP000001429"/>
    </source>
</evidence>
<evidence type="ECO:0000313" key="1">
    <source>
        <dbReference type="EMBL" id="EEQ44549.1"/>
    </source>
</evidence>
<dbReference type="HOGENOM" id="CLU_473257_0_0_1"/>
<gene>
    <name evidence="1" type="ORF">CAWG_02821</name>
</gene>
<reference evidence="1 2" key="1">
    <citation type="journal article" date="2009" name="Nature">
        <title>Evolution of pathogenicity and sexual reproduction in eight Candida genomes.</title>
        <authorList>
            <person name="Butler G."/>
            <person name="Rasmussen M.D."/>
            <person name="Lin M.F."/>
            <person name="Santos M.A."/>
            <person name="Sakthikumar S."/>
            <person name="Munro C.A."/>
            <person name="Rheinbay E."/>
            <person name="Grabherr M."/>
            <person name="Forche A."/>
            <person name="Reedy J.L."/>
            <person name="Agrafioti I."/>
            <person name="Arnaud M.B."/>
            <person name="Bates S."/>
            <person name="Brown A.J."/>
            <person name="Brunke S."/>
            <person name="Costanzo M.C."/>
            <person name="Fitzpatrick D.A."/>
            <person name="de Groot P.W."/>
            <person name="Harris D."/>
            <person name="Hoyer L.L."/>
            <person name="Hube B."/>
            <person name="Klis F.M."/>
            <person name="Kodira C."/>
            <person name="Lennard N."/>
            <person name="Logue M.E."/>
            <person name="Martin R."/>
            <person name="Neiman A.M."/>
            <person name="Nikolaou E."/>
            <person name="Quail M.A."/>
            <person name="Quinn J."/>
            <person name="Santos M.C."/>
            <person name="Schmitzberger F.F."/>
            <person name="Sherlock G."/>
            <person name="Shah P."/>
            <person name="Silverstein K.A."/>
            <person name="Skrzypek M.S."/>
            <person name="Soll D."/>
            <person name="Staggs R."/>
            <person name="Stansfield I."/>
            <person name="Stumpf M.P."/>
            <person name="Sudbery P.E."/>
            <person name="Srikantha T."/>
            <person name="Zeng Q."/>
            <person name="Berman J."/>
            <person name="Berriman M."/>
            <person name="Heitman J."/>
            <person name="Gow N.A."/>
            <person name="Lorenz M.C."/>
            <person name="Birren B.W."/>
            <person name="Kellis M."/>
            <person name="Cuomo C.A."/>
        </authorList>
    </citation>
    <scope>NUCLEOTIDE SEQUENCE [LARGE SCALE GENOMIC DNA]</scope>
    <source>
        <strain evidence="1 2">WO-1</strain>
    </source>
</reference>
<dbReference type="OMA" id="YLECDNS"/>
<dbReference type="VEuPathDB" id="FungiDB:CAWG_02821"/>
<dbReference type="PaxDb" id="5476-C4YNP0"/>
<organism evidence="1 2">
    <name type="scientific">Candida albicans (strain WO-1)</name>
    <name type="common">Yeast</name>
    <dbReference type="NCBI Taxonomy" id="294748"/>
    <lineage>
        <taxon>Eukaryota</taxon>
        <taxon>Fungi</taxon>
        <taxon>Dikarya</taxon>
        <taxon>Ascomycota</taxon>
        <taxon>Saccharomycotina</taxon>
        <taxon>Pichiomycetes</taxon>
        <taxon>Debaryomycetaceae</taxon>
        <taxon>Candida/Lodderomyces clade</taxon>
        <taxon>Candida</taxon>
    </lineage>
</organism>
<protein>
    <submittedName>
        <fullName evidence="1">Uncharacterized protein</fullName>
    </submittedName>
</protein>
<dbReference type="Proteomes" id="UP000001429">
    <property type="component" value="Chromosome 3"/>
</dbReference>
<dbReference type="AlphaFoldDB" id="C4YNP0"/>
<accession>C4YNP0</accession>
<proteinExistence type="predicted"/>
<dbReference type="EMBL" id="CM000310">
    <property type="protein sequence ID" value="EEQ44549.1"/>
    <property type="molecule type" value="Genomic_DNA"/>
</dbReference>
<dbReference type="OrthoDB" id="4026135at2759"/>